<name>L0DCH2_SINAD</name>
<organism evidence="4 5">
    <name type="scientific">Singulisphaera acidiphila (strain ATCC BAA-1392 / DSM 18658 / VKM B-2454 / MOB10)</name>
    <dbReference type="NCBI Taxonomy" id="886293"/>
    <lineage>
        <taxon>Bacteria</taxon>
        <taxon>Pseudomonadati</taxon>
        <taxon>Planctomycetota</taxon>
        <taxon>Planctomycetia</taxon>
        <taxon>Isosphaerales</taxon>
        <taxon>Isosphaeraceae</taxon>
        <taxon>Singulisphaera</taxon>
    </lineage>
</organism>
<evidence type="ECO:0000259" key="3">
    <source>
        <dbReference type="SMART" id="SM00939"/>
    </source>
</evidence>
<evidence type="ECO:0000256" key="2">
    <source>
        <dbReference type="SAM" id="SignalP"/>
    </source>
</evidence>
<dbReference type="STRING" id="886293.Sinac_2220"/>
<gene>
    <name evidence="4" type="ordered locus">Sinac_2220</name>
</gene>
<dbReference type="HOGENOM" id="CLU_015590_5_0_0"/>
<evidence type="ECO:0000313" key="4">
    <source>
        <dbReference type="EMBL" id="AGA26538.1"/>
    </source>
</evidence>
<accession>L0DCH2</accession>
<dbReference type="EMBL" id="CP003364">
    <property type="protein sequence ID" value="AGA26538.1"/>
    <property type="molecule type" value="Genomic_DNA"/>
</dbReference>
<dbReference type="InterPro" id="IPR029058">
    <property type="entry name" value="AB_hydrolase_fold"/>
</dbReference>
<protein>
    <submittedName>
        <fullName evidence="4">Putative hydrolase, CocE/NonD family</fullName>
    </submittedName>
</protein>
<dbReference type="Gene3D" id="2.60.120.260">
    <property type="entry name" value="Galactose-binding domain-like"/>
    <property type="match status" value="1"/>
</dbReference>
<reference evidence="4 5" key="1">
    <citation type="submission" date="2012-02" db="EMBL/GenBank/DDBJ databases">
        <title>Complete sequence of chromosome of Singulisphaera acidiphila DSM 18658.</title>
        <authorList>
            <consortium name="US DOE Joint Genome Institute (JGI-PGF)"/>
            <person name="Lucas S."/>
            <person name="Copeland A."/>
            <person name="Lapidus A."/>
            <person name="Glavina del Rio T."/>
            <person name="Dalin E."/>
            <person name="Tice H."/>
            <person name="Bruce D."/>
            <person name="Goodwin L."/>
            <person name="Pitluck S."/>
            <person name="Peters L."/>
            <person name="Ovchinnikova G."/>
            <person name="Chertkov O."/>
            <person name="Kyrpides N."/>
            <person name="Mavromatis K."/>
            <person name="Ivanova N."/>
            <person name="Brettin T."/>
            <person name="Detter J.C."/>
            <person name="Han C."/>
            <person name="Larimer F."/>
            <person name="Land M."/>
            <person name="Hauser L."/>
            <person name="Markowitz V."/>
            <person name="Cheng J.-F."/>
            <person name="Hugenholtz P."/>
            <person name="Woyke T."/>
            <person name="Wu D."/>
            <person name="Tindall B."/>
            <person name="Pomrenke H."/>
            <person name="Brambilla E."/>
            <person name="Klenk H.-P."/>
            <person name="Eisen J.A."/>
        </authorList>
    </citation>
    <scope>NUCLEOTIDE SEQUENCE [LARGE SCALE GENOMIC DNA]</scope>
    <source>
        <strain evidence="5">ATCC BAA-1392 / DSM 18658 / VKM B-2454 / MOB10</strain>
    </source>
</reference>
<dbReference type="NCBIfam" id="TIGR00976">
    <property type="entry name" value="CocE_NonD"/>
    <property type="match status" value="1"/>
</dbReference>
<dbReference type="Gene3D" id="3.40.50.1820">
    <property type="entry name" value="alpha/beta hydrolase"/>
    <property type="match status" value="1"/>
</dbReference>
<dbReference type="KEGG" id="saci:Sinac_2220"/>
<keyword evidence="5" id="KW-1185">Reference proteome</keyword>
<dbReference type="SUPFAM" id="SSF53474">
    <property type="entry name" value="alpha/beta-Hydrolases"/>
    <property type="match status" value="1"/>
</dbReference>
<dbReference type="SUPFAM" id="SSF49785">
    <property type="entry name" value="Galactose-binding domain-like"/>
    <property type="match status" value="1"/>
</dbReference>
<feature type="chain" id="PRO_5003940738" evidence="2">
    <location>
        <begin position="29"/>
        <end position="632"/>
    </location>
</feature>
<dbReference type="InterPro" id="IPR000383">
    <property type="entry name" value="Xaa-Pro-like_dom"/>
</dbReference>
<dbReference type="InterPro" id="IPR005674">
    <property type="entry name" value="CocE/Ser_esterase"/>
</dbReference>
<sequence>MRTPGKSTIWSLLLATLAAGLMTRQVNAQGLEYVKAHYTKFDYQVPMRDGVTLFTSVYAPKDHDQKYPILINRTPYSARPYGVDRYRPDLGPSESFAKEGYIFVYQDVRGRWMSEGDFVHVRPNVARSEGAKAVDDSTDAWDTIDWLTKKLENHNGRVGVWGISYPGYYTSASLINAHPALKAASPQAPVTDWFVGDDWHHNGAFFLTHAFNFMARFGRPRPEPTTKFDFVFDHGTPDAYEFFLRLGPLANAEKKHFKGEVSFWKELMEHGTYDEFWKARNLRQHLKEIRPAVLTVGGWFDAENLFGALETYRSIESQSPNAANTIVMGPWVHGGWARGTGESLGSVQFNAKTSAYYQEKIEFPFFEHYLKDKGKAVPPEAWVFLTGKNEWSQFKAWPPQEAKPRSLVLLPKGRLAVVGSADDQLDQDLMAHDEFVSDPDRPVPYIADIAPEMKKEYMIADQRFASRRPDVLTYSTEVLEEDLTIVGPIHAKLHVSTSGTDSDWIVKLIDVYPDDFPDPDKNPTGERMGGYQQLVRGDVIRGKFRNGLDRPEPFTPDQPTPVNFTLPDTGHTFRPGHRIMVQIQSSWFPLVDRNPQKFMDIYSAKESDFQKASQKVFRSKDHPSRLEVLVLP</sequence>
<dbReference type="InterPro" id="IPR008979">
    <property type="entry name" value="Galactose-bd-like_sf"/>
</dbReference>
<dbReference type="InterPro" id="IPR013736">
    <property type="entry name" value="Xaa-Pro_dipept_C"/>
</dbReference>
<dbReference type="GO" id="GO:0008239">
    <property type="term" value="F:dipeptidyl-peptidase activity"/>
    <property type="evidence" value="ECO:0007669"/>
    <property type="project" value="InterPro"/>
</dbReference>
<evidence type="ECO:0000313" key="5">
    <source>
        <dbReference type="Proteomes" id="UP000010798"/>
    </source>
</evidence>
<dbReference type="Gene3D" id="1.10.3020.10">
    <property type="entry name" value="alpha-amino acid ester hydrolase ( Helical cap domain)"/>
    <property type="match status" value="1"/>
</dbReference>
<dbReference type="AlphaFoldDB" id="L0DCH2"/>
<dbReference type="Proteomes" id="UP000010798">
    <property type="component" value="Chromosome"/>
</dbReference>
<feature type="signal peptide" evidence="2">
    <location>
        <begin position="1"/>
        <end position="28"/>
    </location>
</feature>
<proteinExistence type="predicted"/>
<dbReference type="eggNOG" id="COG2936">
    <property type="taxonomic scope" value="Bacteria"/>
</dbReference>
<dbReference type="Pfam" id="PF02129">
    <property type="entry name" value="Peptidase_S15"/>
    <property type="match status" value="1"/>
</dbReference>
<dbReference type="RefSeq" id="WP_015245694.1">
    <property type="nucleotide sequence ID" value="NC_019892.1"/>
</dbReference>
<feature type="domain" description="Xaa-Pro dipeptidyl-peptidase C-terminal" evidence="3">
    <location>
        <begin position="363"/>
        <end position="627"/>
    </location>
</feature>
<keyword evidence="2" id="KW-0732">Signal</keyword>
<dbReference type="OrthoDB" id="319764at2"/>
<dbReference type="Pfam" id="PF08530">
    <property type="entry name" value="PepX_C"/>
    <property type="match status" value="1"/>
</dbReference>
<evidence type="ECO:0000256" key="1">
    <source>
        <dbReference type="ARBA" id="ARBA00022801"/>
    </source>
</evidence>
<keyword evidence="1 4" id="KW-0378">Hydrolase</keyword>
<dbReference type="SMART" id="SM00939">
    <property type="entry name" value="PepX_C"/>
    <property type="match status" value="1"/>
</dbReference>